<comment type="cofactor">
    <cofactor evidence="1">
        <name>Zn(2+)</name>
        <dbReference type="ChEBI" id="CHEBI:29105"/>
    </cofactor>
</comment>
<feature type="domain" description="Endoplasmic reticulum metallopeptidase 1-like C-terminal" evidence="17">
    <location>
        <begin position="633"/>
        <end position="847"/>
    </location>
</feature>
<comment type="similarity">
    <text evidence="3">Belongs to the peptidase M28 family.</text>
</comment>
<dbReference type="InterPro" id="IPR007484">
    <property type="entry name" value="Peptidase_M28"/>
</dbReference>
<keyword evidence="13" id="KW-0325">Glycoprotein</keyword>
<keyword evidence="4" id="KW-0645">Protease</keyword>
<dbReference type="InterPro" id="IPR053973">
    <property type="entry name" value="ERMP1-like_C"/>
</dbReference>
<dbReference type="InterPro" id="IPR045175">
    <property type="entry name" value="M28_fam"/>
</dbReference>
<dbReference type="InterPro" id="IPR048024">
    <property type="entry name" value="Fxna-like_M28_dom"/>
</dbReference>
<dbReference type="GO" id="GO:0008235">
    <property type="term" value="F:metalloexopeptidase activity"/>
    <property type="evidence" value="ECO:0007669"/>
    <property type="project" value="InterPro"/>
</dbReference>
<keyword evidence="12 15" id="KW-0472">Membrane</keyword>
<evidence type="ECO:0000256" key="11">
    <source>
        <dbReference type="ARBA" id="ARBA00023049"/>
    </source>
</evidence>
<dbReference type="PANTHER" id="PTHR12147:SF22">
    <property type="entry name" value="ENDOPLASMIC RETICULUM METALLOPEPTIDASE 1"/>
    <property type="match status" value="1"/>
</dbReference>
<evidence type="ECO:0000259" key="18">
    <source>
        <dbReference type="Pfam" id="PF22249"/>
    </source>
</evidence>
<reference evidence="20" key="1">
    <citation type="submission" date="2017-02" db="UniProtKB">
        <authorList>
            <consortium name="WormBaseParasite"/>
        </authorList>
    </citation>
    <scope>IDENTIFICATION</scope>
</reference>
<dbReference type="Pfam" id="PF22248">
    <property type="entry name" value="ERMP1_C"/>
    <property type="match status" value="1"/>
</dbReference>
<evidence type="ECO:0000256" key="14">
    <source>
        <dbReference type="ARBA" id="ARBA00078796"/>
    </source>
</evidence>
<dbReference type="CDD" id="cd03875">
    <property type="entry name" value="M28_Fxna_like"/>
    <property type="match status" value="1"/>
</dbReference>
<evidence type="ECO:0000256" key="8">
    <source>
        <dbReference type="ARBA" id="ARBA00022824"/>
    </source>
</evidence>
<evidence type="ECO:0000256" key="6">
    <source>
        <dbReference type="ARBA" id="ARBA00022723"/>
    </source>
</evidence>
<evidence type="ECO:0000313" key="20">
    <source>
        <dbReference type="WBParaSite" id="SMUV_0000136701-mRNA-1"/>
    </source>
</evidence>
<dbReference type="GO" id="GO:0005789">
    <property type="term" value="C:endoplasmic reticulum membrane"/>
    <property type="evidence" value="ECO:0007669"/>
    <property type="project" value="UniProtKB-SubCell"/>
</dbReference>
<evidence type="ECO:0000256" key="10">
    <source>
        <dbReference type="ARBA" id="ARBA00022989"/>
    </source>
</evidence>
<feature type="domain" description="Endoplasmic reticulum metallopeptidase 1/1-A TM" evidence="18">
    <location>
        <begin position="400"/>
        <end position="603"/>
    </location>
</feature>
<keyword evidence="19" id="KW-1185">Reference proteome</keyword>
<evidence type="ECO:0000256" key="2">
    <source>
        <dbReference type="ARBA" id="ARBA00004477"/>
    </source>
</evidence>
<evidence type="ECO:0000256" key="15">
    <source>
        <dbReference type="SAM" id="Phobius"/>
    </source>
</evidence>
<keyword evidence="7" id="KW-0378">Hydrolase</keyword>
<evidence type="ECO:0000256" key="4">
    <source>
        <dbReference type="ARBA" id="ARBA00022670"/>
    </source>
</evidence>
<keyword evidence="9" id="KW-0862">Zinc</keyword>
<dbReference type="AlphaFoldDB" id="A0A0N5AB41"/>
<feature type="transmembrane region" description="Helical" evidence="15">
    <location>
        <begin position="572"/>
        <end position="589"/>
    </location>
</feature>
<dbReference type="GO" id="GO:0046872">
    <property type="term" value="F:metal ion binding"/>
    <property type="evidence" value="ECO:0007669"/>
    <property type="project" value="UniProtKB-KW"/>
</dbReference>
<evidence type="ECO:0000256" key="1">
    <source>
        <dbReference type="ARBA" id="ARBA00001947"/>
    </source>
</evidence>
<dbReference type="InterPro" id="IPR053974">
    <property type="entry name" value="ERMP1_1-A_TM"/>
</dbReference>
<dbReference type="SUPFAM" id="SSF53187">
    <property type="entry name" value="Zn-dependent exopeptidases"/>
    <property type="match status" value="1"/>
</dbReference>
<evidence type="ECO:0000313" key="19">
    <source>
        <dbReference type="Proteomes" id="UP000046393"/>
    </source>
</evidence>
<feature type="transmembrane region" description="Helical" evidence="15">
    <location>
        <begin position="479"/>
        <end position="506"/>
    </location>
</feature>
<dbReference type="FunFam" id="3.40.630.10:FF:000008">
    <property type="entry name" value="Endoplasmic reticulum metallopeptidase 1"/>
    <property type="match status" value="1"/>
</dbReference>
<feature type="domain" description="Peptidase M28" evidence="16">
    <location>
        <begin position="141"/>
        <end position="334"/>
    </location>
</feature>
<feature type="transmembrane region" description="Helical" evidence="15">
    <location>
        <begin position="512"/>
        <end position="532"/>
    </location>
</feature>
<dbReference type="Proteomes" id="UP000046393">
    <property type="component" value="Unplaced"/>
</dbReference>
<dbReference type="PANTHER" id="PTHR12147">
    <property type="entry name" value="METALLOPEPTIDASE M28 FAMILY MEMBER"/>
    <property type="match status" value="1"/>
</dbReference>
<dbReference type="Pfam" id="PF04389">
    <property type="entry name" value="Peptidase_M28"/>
    <property type="match status" value="1"/>
</dbReference>
<keyword evidence="11" id="KW-0482">Metalloprotease</keyword>
<evidence type="ECO:0000256" key="5">
    <source>
        <dbReference type="ARBA" id="ARBA00022692"/>
    </source>
</evidence>
<keyword evidence="5 15" id="KW-0812">Transmembrane</keyword>
<feature type="transmembrane region" description="Helical" evidence="15">
    <location>
        <begin position="26"/>
        <end position="43"/>
    </location>
</feature>
<sequence length="883" mass="100659">LKPTIVTLIEKNTCTLEKKEVLGFRHWIFIVLVIAFVYSIVVIQDNRMPSVVPKTNEQRFSEERARELLEELTALGPRPSGSDACEVKSAVEILKKRLIAVEEEVKNINVNRFELDFQYPSGCFDLKFLSSFTLCYHKITNLVARIGPKVPSKNAVLLNCHFDTLPDCPGATDDAVSCAIMMEILELLAHSKEKLENDIVFLFNGAEENFLQASHGFITQHPWRHSIRAFINLEGAGAGGREILFQAGPKNPWLIKTYLENVPYPHCSVFAQEIFQAGIIPSDTDFRVFRDFGHISGLDIAYFHNGWVYHTEYDLPTYIKSGSIQRAGENIMALTKAMIRSPELGRSNDDDSNEFVFYDVIGFFTIFYSASLGVFLNYAAVLLVLCLVFTKIARGIYRISDIGAAFVHHALTTVVMLVGLLIVALVVRTNLIMCWYKMPELVFPLYIFPLLLTGLSVHNITAHRKKMHNAEMVHYDTVLIIYAVLLSITTASGFASSFFLLIHVIFPLFRDPFLYLLGKLGFIRTITVKNLLKVQLLCTLPIMVFGAYAVMLLFEFFVPVAGRLGNAVNPEFVVMGAAFVIATSFVLYTNNLMYISRRLDYLLKCGAVLFLFFFAMLLTTRIGWPYHLSEAAPRLRRMIALDAKRTVYSFNSNDTVIDNGLFLQASDYRGIDDFPEHAFLTGTGKSKPDCSKIEDEYCRLPYYTAIHELFPPEESRWVSLPNVPHIPFPLELSLISKRMVSKHEVRFYFLLKGGYDKTSLHITPLNRFELEKWSFTDLNVEEFGKRRTYFVFLSYGHEAPHERRFWIILKSEVAMNMTMFNEPLMEISAATHYAHGPYQNSEALQQLRNLVKNRRTNPHSAIGMWKWASTIIGGVSEIIVRRF</sequence>
<name>A0A0N5AB41_9BILA</name>
<feature type="transmembrane region" description="Helical" evidence="15">
    <location>
        <begin position="539"/>
        <end position="560"/>
    </location>
</feature>
<feature type="transmembrane region" description="Helical" evidence="15">
    <location>
        <begin position="409"/>
        <end position="429"/>
    </location>
</feature>
<dbReference type="STRING" id="451379.A0A0N5AB41"/>
<dbReference type="WBParaSite" id="SMUV_0000136701-mRNA-1">
    <property type="protein sequence ID" value="SMUV_0000136701-mRNA-1"/>
    <property type="gene ID" value="SMUV_0000136701"/>
</dbReference>
<evidence type="ECO:0000256" key="13">
    <source>
        <dbReference type="ARBA" id="ARBA00023180"/>
    </source>
</evidence>
<keyword evidence="10 15" id="KW-1133">Transmembrane helix</keyword>
<dbReference type="GO" id="GO:0006508">
    <property type="term" value="P:proteolysis"/>
    <property type="evidence" value="ECO:0007669"/>
    <property type="project" value="UniProtKB-KW"/>
</dbReference>
<evidence type="ECO:0000259" key="16">
    <source>
        <dbReference type="Pfam" id="PF04389"/>
    </source>
</evidence>
<accession>A0A0N5AB41</accession>
<feature type="transmembrane region" description="Helical" evidence="15">
    <location>
        <begin position="601"/>
        <end position="624"/>
    </location>
</feature>
<evidence type="ECO:0000256" key="9">
    <source>
        <dbReference type="ARBA" id="ARBA00022833"/>
    </source>
</evidence>
<evidence type="ECO:0000256" key="3">
    <source>
        <dbReference type="ARBA" id="ARBA00010918"/>
    </source>
</evidence>
<organism evidence="19 20">
    <name type="scientific">Syphacia muris</name>
    <dbReference type="NCBI Taxonomy" id="451379"/>
    <lineage>
        <taxon>Eukaryota</taxon>
        <taxon>Metazoa</taxon>
        <taxon>Ecdysozoa</taxon>
        <taxon>Nematoda</taxon>
        <taxon>Chromadorea</taxon>
        <taxon>Rhabditida</taxon>
        <taxon>Spirurina</taxon>
        <taxon>Oxyuridomorpha</taxon>
        <taxon>Oxyuroidea</taxon>
        <taxon>Oxyuridae</taxon>
        <taxon>Syphacia</taxon>
    </lineage>
</organism>
<keyword evidence="8" id="KW-0256">Endoplasmic reticulum</keyword>
<evidence type="ECO:0000256" key="12">
    <source>
        <dbReference type="ARBA" id="ARBA00023136"/>
    </source>
</evidence>
<feature type="transmembrane region" description="Helical" evidence="15">
    <location>
        <begin position="441"/>
        <end position="458"/>
    </location>
</feature>
<comment type="subcellular location">
    <subcellularLocation>
        <location evidence="2">Endoplasmic reticulum membrane</location>
        <topology evidence="2">Multi-pass membrane protein</topology>
    </subcellularLocation>
</comment>
<evidence type="ECO:0000256" key="7">
    <source>
        <dbReference type="ARBA" id="ARBA00022801"/>
    </source>
</evidence>
<protein>
    <recommendedName>
        <fullName evidence="14">FXNA-like protease</fullName>
    </recommendedName>
</protein>
<keyword evidence="6" id="KW-0479">Metal-binding</keyword>
<dbReference type="Gene3D" id="3.40.630.10">
    <property type="entry name" value="Zn peptidases"/>
    <property type="match status" value="1"/>
</dbReference>
<evidence type="ECO:0000259" key="17">
    <source>
        <dbReference type="Pfam" id="PF22248"/>
    </source>
</evidence>
<dbReference type="Pfam" id="PF22249">
    <property type="entry name" value="ERMP1-TM"/>
    <property type="match status" value="1"/>
</dbReference>
<proteinExistence type="inferred from homology"/>